<feature type="domain" description="CorA-like transporter" evidence="2">
    <location>
        <begin position="2"/>
        <end position="66"/>
    </location>
</feature>
<sequence>MAMPEIGRSGKDLRVAYKLFAMEQQEPELGGEWVRRQTATYHTLDLVEWKTFWITVKANDLIQDRIMFDWCSDGWGWYINEVSDKVEEILRPATAALIPSEKDSLDPVPGIMRSLSSSLSSPREKRGAQINEKMLPPARSGSSAVPNSPDMITRSGSTSGTVGQDLGPQIKSTTDRLNVLKNFSFSGVRQLDTFCNKLRDAKTAIAANLSITGEISEIYKNLLESASSSPADIDRDLVDAVRQFQDYLRSIAHNLKSDCLRVDNILERMSDGKNLYYHILDLQRTELDKLYAINQHVTSQRMEDSSSAMEKVTTQMHAIAKRTERDTASMHFITFLTLVFLPGPFSE</sequence>
<dbReference type="InterPro" id="IPR058257">
    <property type="entry name" value="CorA-like_dom"/>
</dbReference>
<comment type="caution">
    <text evidence="3">The sequence shown here is derived from an EMBL/GenBank/DDBJ whole genome shotgun (WGS) entry which is preliminary data.</text>
</comment>
<dbReference type="EMBL" id="JAQQWL010000011">
    <property type="protein sequence ID" value="KAK8048190.1"/>
    <property type="molecule type" value="Genomic_DNA"/>
</dbReference>
<name>A0ABR1TNF3_9PEZI</name>
<accession>A0ABR1TNF3</accession>
<reference evidence="3 4" key="1">
    <citation type="submission" date="2023-01" db="EMBL/GenBank/DDBJ databases">
        <title>Analysis of 21 Apiospora genomes using comparative genomics revels a genus with tremendous synthesis potential of carbohydrate active enzymes and secondary metabolites.</title>
        <authorList>
            <person name="Sorensen T."/>
        </authorList>
    </citation>
    <scope>NUCLEOTIDE SEQUENCE [LARGE SCALE GENOMIC DNA]</scope>
    <source>
        <strain evidence="3 4">CBS 135458</strain>
    </source>
</reference>
<evidence type="ECO:0000259" key="2">
    <source>
        <dbReference type="Pfam" id="PF26616"/>
    </source>
</evidence>
<proteinExistence type="predicted"/>
<keyword evidence="3" id="KW-0808">Transferase</keyword>
<evidence type="ECO:0000313" key="4">
    <source>
        <dbReference type="Proteomes" id="UP001480595"/>
    </source>
</evidence>
<gene>
    <name evidence="3" type="ORF">PG994_009920</name>
</gene>
<evidence type="ECO:0000313" key="3">
    <source>
        <dbReference type="EMBL" id="KAK8048190.1"/>
    </source>
</evidence>
<dbReference type="Proteomes" id="UP001480595">
    <property type="component" value="Unassembled WGS sequence"/>
</dbReference>
<organism evidence="3 4">
    <name type="scientific">Apiospora phragmitis</name>
    <dbReference type="NCBI Taxonomy" id="2905665"/>
    <lineage>
        <taxon>Eukaryota</taxon>
        <taxon>Fungi</taxon>
        <taxon>Dikarya</taxon>
        <taxon>Ascomycota</taxon>
        <taxon>Pezizomycotina</taxon>
        <taxon>Sordariomycetes</taxon>
        <taxon>Xylariomycetidae</taxon>
        <taxon>Amphisphaeriales</taxon>
        <taxon>Apiosporaceae</taxon>
        <taxon>Apiospora</taxon>
    </lineage>
</organism>
<protein>
    <submittedName>
        <fullName evidence="3">Serine threonine kinase</fullName>
    </submittedName>
</protein>
<keyword evidence="3" id="KW-0418">Kinase</keyword>
<feature type="region of interest" description="Disordered" evidence="1">
    <location>
        <begin position="135"/>
        <end position="168"/>
    </location>
</feature>
<dbReference type="GO" id="GO:0016301">
    <property type="term" value="F:kinase activity"/>
    <property type="evidence" value="ECO:0007669"/>
    <property type="project" value="UniProtKB-KW"/>
</dbReference>
<dbReference type="Pfam" id="PF26616">
    <property type="entry name" value="CorA-like"/>
    <property type="match status" value="1"/>
</dbReference>
<dbReference type="GeneID" id="92094392"/>
<evidence type="ECO:0000256" key="1">
    <source>
        <dbReference type="SAM" id="MobiDB-lite"/>
    </source>
</evidence>
<keyword evidence="4" id="KW-1185">Reference proteome</keyword>
<dbReference type="RefSeq" id="XP_066710439.1">
    <property type="nucleotide sequence ID" value="XM_066861329.1"/>
</dbReference>